<dbReference type="InterPro" id="IPR011009">
    <property type="entry name" value="Kinase-like_dom_sf"/>
</dbReference>
<evidence type="ECO:0000256" key="5">
    <source>
        <dbReference type="ARBA" id="ARBA00022840"/>
    </source>
</evidence>
<dbReference type="PROSITE" id="PS50011">
    <property type="entry name" value="PROTEIN_KINASE_DOM"/>
    <property type="match status" value="1"/>
</dbReference>
<reference evidence="7 8" key="1">
    <citation type="submission" date="2024-03" db="EMBL/GenBank/DDBJ databases">
        <title>The Acrasis kona genome and developmental transcriptomes reveal deep origins of eukaryotic multicellular pathways.</title>
        <authorList>
            <person name="Sheikh S."/>
            <person name="Fu C.-J."/>
            <person name="Brown M.W."/>
            <person name="Baldauf S.L."/>
        </authorList>
    </citation>
    <scope>NUCLEOTIDE SEQUENCE [LARGE SCALE GENOMIC DNA]</scope>
    <source>
        <strain evidence="7 8">ATCC MYA-3509</strain>
    </source>
</reference>
<name>A0AAW2YKQ7_9EUKA</name>
<feature type="domain" description="Protein kinase" evidence="6">
    <location>
        <begin position="1"/>
        <end position="131"/>
    </location>
</feature>
<dbReference type="InterPro" id="IPR000719">
    <property type="entry name" value="Prot_kinase_dom"/>
</dbReference>
<dbReference type="SUPFAM" id="SSF56112">
    <property type="entry name" value="Protein kinase-like (PK-like)"/>
    <property type="match status" value="1"/>
</dbReference>
<dbReference type="PANTHER" id="PTHR24055">
    <property type="entry name" value="MITOGEN-ACTIVATED PROTEIN KINASE"/>
    <property type="match status" value="1"/>
</dbReference>
<evidence type="ECO:0000313" key="8">
    <source>
        <dbReference type="Proteomes" id="UP001431209"/>
    </source>
</evidence>
<evidence type="ECO:0000259" key="6">
    <source>
        <dbReference type="PROSITE" id="PS50011"/>
    </source>
</evidence>
<dbReference type="SMART" id="SM00220">
    <property type="entry name" value="S_TKc"/>
    <property type="match status" value="1"/>
</dbReference>
<sequence length="277" mass="32071">MSTTYVATRWYRAPELLLMWDRCTKPIDVWSVGCIMAEMLGERRRPIFPGKTYLNQLDLILAVTGTPHPQEIHGCNKALVYMKTLPYKAKADLSKKYPGSNPLALDLLSKLLTFDPLKRITVEQALAHPYLADFHDQEEEVTCDQKFLFSLDNSVDTKEIKRMMYNEILKFHELDYDRHVLKKIEKEDQSSDVDDPLEQILVDKLISNGDQDQEAYFHQLIISIAEKILTQLPQASQNFTSLTNALHLFKTNKSEDTQKDLESEMRDALRVHKIQVE</sequence>
<evidence type="ECO:0000256" key="2">
    <source>
        <dbReference type="ARBA" id="ARBA00022679"/>
    </source>
</evidence>
<keyword evidence="3" id="KW-0547">Nucleotide-binding</keyword>
<gene>
    <name evidence="7" type="ORF">AKO1_015420</name>
</gene>
<dbReference type="AlphaFoldDB" id="A0AAW2YKQ7"/>
<dbReference type="GO" id="GO:0004674">
    <property type="term" value="F:protein serine/threonine kinase activity"/>
    <property type="evidence" value="ECO:0007669"/>
    <property type="project" value="UniProtKB-KW"/>
</dbReference>
<comment type="caution">
    <text evidence="7">The sequence shown here is derived from an EMBL/GenBank/DDBJ whole genome shotgun (WGS) entry which is preliminary data.</text>
</comment>
<dbReference type="Proteomes" id="UP001431209">
    <property type="component" value="Unassembled WGS sequence"/>
</dbReference>
<protein>
    <submittedName>
        <fullName evidence="7">Mitogen-activated protein kinase MAPK</fullName>
    </submittedName>
</protein>
<dbReference type="Gene3D" id="1.10.510.10">
    <property type="entry name" value="Transferase(Phosphotransferase) domain 1"/>
    <property type="match status" value="1"/>
</dbReference>
<keyword evidence="5" id="KW-0067">ATP-binding</keyword>
<evidence type="ECO:0000256" key="3">
    <source>
        <dbReference type="ARBA" id="ARBA00022741"/>
    </source>
</evidence>
<organism evidence="7 8">
    <name type="scientific">Acrasis kona</name>
    <dbReference type="NCBI Taxonomy" id="1008807"/>
    <lineage>
        <taxon>Eukaryota</taxon>
        <taxon>Discoba</taxon>
        <taxon>Heterolobosea</taxon>
        <taxon>Tetramitia</taxon>
        <taxon>Eutetramitia</taxon>
        <taxon>Acrasidae</taxon>
        <taxon>Acrasis</taxon>
    </lineage>
</organism>
<dbReference type="GO" id="GO:0005524">
    <property type="term" value="F:ATP binding"/>
    <property type="evidence" value="ECO:0007669"/>
    <property type="project" value="UniProtKB-KW"/>
</dbReference>
<evidence type="ECO:0000256" key="4">
    <source>
        <dbReference type="ARBA" id="ARBA00022777"/>
    </source>
</evidence>
<evidence type="ECO:0000256" key="1">
    <source>
        <dbReference type="ARBA" id="ARBA00022527"/>
    </source>
</evidence>
<keyword evidence="4 7" id="KW-0418">Kinase</keyword>
<dbReference type="Pfam" id="PF00069">
    <property type="entry name" value="Pkinase"/>
    <property type="match status" value="1"/>
</dbReference>
<accession>A0AAW2YKQ7</accession>
<dbReference type="EMBL" id="JAOPGA020000193">
    <property type="protein sequence ID" value="KAL0477576.1"/>
    <property type="molecule type" value="Genomic_DNA"/>
</dbReference>
<dbReference type="InterPro" id="IPR050117">
    <property type="entry name" value="MAPK"/>
</dbReference>
<keyword evidence="1" id="KW-0723">Serine/threonine-protein kinase</keyword>
<dbReference type="FunFam" id="1.10.510.10:FF:000624">
    <property type="entry name" value="Mitogen-activated protein kinase"/>
    <property type="match status" value="1"/>
</dbReference>
<keyword evidence="8" id="KW-1185">Reference proteome</keyword>
<keyword evidence="2" id="KW-0808">Transferase</keyword>
<evidence type="ECO:0000313" key="7">
    <source>
        <dbReference type="EMBL" id="KAL0477576.1"/>
    </source>
</evidence>
<proteinExistence type="predicted"/>